<name>A0A0D6P6Z5_9PROT</name>
<organism evidence="3 4">
    <name type="scientific">Acidisphaera rubrifaciens HS-AP3</name>
    <dbReference type="NCBI Taxonomy" id="1231350"/>
    <lineage>
        <taxon>Bacteria</taxon>
        <taxon>Pseudomonadati</taxon>
        <taxon>Pseudomonadota</taxon>
        <taxon>Alphaproteobacteria</taxon>
        <taxon>Acetobacterales</taxon>
        <taxon>Acetobacteraceae</taxon>
        <taxon>Acidisphaera</taxon>
    </lineage>
</organism>
<dbReference type="PANTHER" id="PTHR30035:SF3">
    <property type="entry name" value="INTERMEMBRANE PHOSPHOLIPID TRANSPORT SYSTEM LIPOPROTEIN MLAA"/>
    <property type="match status" value="1"/>
</dbReference>
<dbReference type="AlphaFoldDB" id="A0A0D6P6Z5"/>
<protein>
    <submittedName>
        <fullName evidence="3">Lipoprotein</fullName>
    </submittedName>
</protein>
<dbReference type="RefSeq" id="WP_084623249.1">
    <property type="nucleotide sequence ID" value="NZ_BANB01000132.1"/>
</dbReference>
<dbReference type="GO" id="GO:0120010">
    <property type="term" value="P:intermembrane phospholipid transfer"/>
    <property type="evidence" value="ECO:0007669"/>
    <property type="project" value="TreeGrafter"/>
</dbReference>
<evidence type="ECO:0000256" key="1">
    <source>
        <dbReference type="ARBA" id="ARBA00010634"/>
    </source>
</evidence>
<proteinExistence type="inferred from homology"/>
<comment type="caution">
    <text evidence="3">The sequence shown here is derived from an EMBL/GenBank/DDBJ whole genome shotgun (WGS) entry which is preliminary data.</text>
</comment>
<comment type="similarity">
    <text evidence="1">Belongs to the MlaA family.</text>
</comment>
<reference evidence="3 4" key="1">
    <citation type="submission" date="2012-11" db="EMBL/GenBank/DDBJ databases">
        <title>Whole genome sequence of Acidisphaera rubrifaciens HS-AP3.</title>
        <authorList>
            <person name="Azuma Y."/>
            <person name="Higashiura N."/>
            <person name="Hirakawa H."/>
            <person name="Matsushita K."/>
        </authorList>
    </citation>
    <scope>NUCLEOTIDE SEQUENCE [LARGE SCALE GENOMIC DNA]</scope>
    <source>
        <strain evidence="3 4">HS-AP3</strain>
    </source>
</reference>
<dbReference type="GO" id="GO:0016020">
    <property type="term" value="C:membrane"/>
    <property type="evidence" value="ECO:0007669"/>
    <property type="project" value="InterPro"/>
</dbReference>
<accession>A0A0D6P6Z5</accession>
<evidence type="ECO:0000313" key="3">
    <source>
        <dbReference type="EMBL" id="GAN76624.1"/>
    </source>
</evidence>
<keyword evidence="4" id="KW-1185">Reference proteome</keyword>
<keyword evidence="3" id="KW-0449">Lipoprotein</keyword>
<dbReference type="OrthoDB" id="9785326at2"/>
<dbReference type="Pfam" id="PF04333">
    <property type="entry name" value="MlaA"/>
    <property type="match status" value="1"/>
</dbReference>
<evidence type="ECO:0000313" key="4">
    <source>
        <dbReference type="Proteomes" id="UP000032680"/>
    </source>
</evidence>
<keyword evidence="2" id="KW-0732">Signal</keyword>
<dbReference type="InterPro" id="IPR007428">
    <property type="entry name" value="MlaA"/>
</dbReference>
<dbReference type="PRINTS" id="PR01805">
    <property type="entry name" value="VACJLIPOPROT"/>
</dbReference>
<dbReference type="EMBL" id="BANB01000132">
    <property type="protein sequence ID" value="GAN76624.1"/>
    <property type="molecule type" value="Genomic_DNA"/>
</dbReference>
<dbReference type="PROSITE" id="PS51257">
    <property type="entry name" value="PROKAR_LIPOPROTEIN"/>
    <property type="match status" value="1"/>
</dbReference>
<dbReference type="Proteomes" id="UP000032680">
    <property type="component" value="Unassembled WGS sequence"/>
</dbReference>
<dbReference type="PANTHER" id="PTHR30035">
    <property type="entry name" value="LIPOPROTEIN VACJ-RELATED"/>
    <property type="match status" value="1"/>
</dbReference>
<evidence type="ECO:0000256" key="2">
    <source>
        <dbReference type="ARBA" id="ARBA00022729"/>
    </source>
</evidence>
<sequence length="270" mass="29333">MRHPVSTLLLLGSLAGPLLGLLAGCATPPPASDPDALADYKATDDPLEPTNRVFYKINNGLDTYLLRPLALGYRDVVPRPVRNGVHNVLVNLSTPVTLTNDMLEGKPRRAGDTTMRFLINTTLGGLGIFDVATGMGYAAHDADFGISMALWGVPSGPFLFLPILGPSNPRDAIGFGVDNGLLDPFNWLGQGTVVLVLTWSRFPISAIDTRSRLLDEIDQIKKTALDPYATFRSLYRQHRASQIETVRNDNRATVPVWFPQPAHPADDAGH</sequence>
<gene>
    <name evidence="3" type="ORF">Asru_0132_07</name>
</gene>